<dbReference type="Proteomes" id="UP000693981">
    <property type="component" value="Unassembled WGS sequence"/>
</dbReference>
<dbReference type="OrthoDB" id="120976at2759"/>
<name>A0A8T1WYL4_9STRA</name>
<organism evidence="1 2">
    <name type="scientific">Phytophthora boehmeriae</name>
    <dbReference type="NCBI Taxonomy" id="109152"/>
    <lineage>
        <taxon>Eukaryota</taxon>
        <taxon>Sar</taxon>
        <taxon>Stramenopiles</taxon>
        <taxon>Oomycota</taxon>
        <taxon>Peronosporomycetes</taxon>
        <taxon>Peronosporales</taxon>
        <taxon>Peronosporaceae</taxon>
        <taxon>Phytophthora</taxon>
    </lineage>
</organism>
<accession>A0A8T1WYL4</accession>
<proteinExistence type="predicted"/>
<protein>
    <submittedName>
        <fullName evidence="1">Uncharacterized protein</fullName>
    </submittedName>
</protein>
<sequence length="140" mass="15766">MFAGKQLWRLWGCEGGTDAAIAEICLGGNTITDSSFHHVLYAMESGKLRNLRFLGIEMNYLTAASMEMLGRTVGKLVCPVLSQISYNDNSVDNVTAKRLIATSVYQERVWQAKRQQRIREGHVSDEESCDEQYSEEEVVL</sequence>
<evidence type="ECO:0000313" key="2">
    <source>
        <dbReference type="Proteomes" id="UP000693981"/>
    </source>
</evidence>
<reference evidence="1" key="1">
    <citation type="submission" date="2021-02" db="EMBL/GenBank/DDBJ databases">
        <authorList>
            <person name="Palmer J.M."/>
        </authorList>
    </citation>
    <scope>NUCLEOTIDE SEQUENCE</scope>
    <source>
        <strain evidence="1">SCRP23</strain>
    </source>
</reference>
<gene>
    <name evidence="1" type="ORF">PHYBOEH_010910</name>
</gene>
<comment type="caution">
    <text evidence="1">The sequence shown here is derived from an EMBL/GenBank/DDBJ whole genome shotgun (WGS) entry which is preliminary data.</text>
</comment>
<dbReference type="AlphaFoldDB" id="A0A8T1WYL4"/>
<dbReference type="EMBL" id="JAGDFL010000078">
    <property type="protein sequence ID" value="KAG7398546.1"/>
    <property type="molecule type" value="Genomic_DNA"/>
</dbReference>
<keyword evidence="2" id="KW-1185">Reference proteome</keyword>
<evidence type="ECO:0000313" key="1">
    <source>
        <dbReference type="EMBL" id="KAG7398546.1"/>
    </source>
</evidence>